<dbReference type="InterPro" id="IPR019149">
    <property type="entry name" value="ABHD18"/>
</dbReference>
<dbReference type="InterPro" id="IPR029058">
    <property type="entry name" value="AB_hydrolase_fold"/>
</dbReference>
<dbReference type="EMBL" id="JAPWDV010000002">
    <property type="protein sequence ID" value="KAJ6220147.1"/>
    <property type="molecule type" value="Genomic_DNA"/>
</dbReference>
<evidence type="ECO:0008006" key="3">
    <source>
        <dbReference type="Google" id="ProtNLM"/>
    </source>
</evidence>
<dbReference type="SUPFAM" id="SSF53474">
    <property type="entry name" value="alpha/beta-Hydrolases"/>
    <property type="match status" value="1"/>
</dbReference>
<dbReference type="Proteomes" id="UP001142055">
    <property type="component" value="Chromosome 2"/>
</dbReference>
<dbReference type="OrthoDB" id="9987145at2759"/>
<dbReference type="AlphaFoldDB" id="A0A9Q0M6Z6"/>
<accession>A0A9Q0M6Z6</accession>
<evidence type="ECO:0000313" key="1">
    <source>
        <dbReference type="EMBL" id="KAJ6220147.1"/>
    </source>
</evidence>
<name>A0A9Q0M6Z6_BLOTA</name>
<dbReference type="PANTHER" id="PTHR13617">
    <property type="entry name" value="PROTEIN ABHD18"/>
    <property type="match status" value="1"/>
</dbReference>
<organism evidence="1 2">
    <name type="scientific">Blomia tropicalis</name>
    <name type="common">Mite</name>
    <dbReference type="NCBI Taxonomy" id="40697"/>
    <lineage>
        <taxon>Eukaryota</taxon>
        <taxon>Metazoa</taxon>
        <taxon>Ecdysozoa</taxon>
        <taxon>Arthropoda</taxon>
        <taxon>Chelicerata</taxon>
        <taxon>Arachnida</taxon>
        <taxon>Acari</taxon>
        <taxon>Acariformes</taxon>
        <taxon>Sarcoptiformes</taxon>
        <taxon>Astigmata</taxon>
        <taxon>Glycyphagoidea</taxon>
        <taxon>Echimyopodidae</taxon>
        <taxon>Blomia</taxon>
    </lineage>
</organism>
<proteinExistence type="predicted"/>
<keyword evidence="2" id="KW-1185">Reference proteome</keyword>
<comment type="caution">
    <text evidence="1">The sequence shown here is derived from an EMBL/GenBank/DDBJ whole genome shotgun (WGS) entry which is preliminary data.</text>
</comment>
<dbReference type="PANTHER" id="PTHR13617:SF14">
    <property type="entry name" value="PROTEIN ABHD18"/>
    <property type="match status" value="1"/>
</dbReference>
<reference evidence="1" key="1">
    <citation type="submission" date="2022-12" db="EMBL/GenBank/DDBJ databases">
        <title>Genome assemblies of Blomia tropicalis.</title>
        <authorList>
            <person name="Cui Y."/>
        </authorList>
    </citation>
    <scope>NUCLEOTIDE SEQUENCE</scope>
    <source>
        <tissue evidence="1">Adult mites</tissue>
    </source>
</reference>
<protein>
    <recommendedName>
        <fullName evidence="3">Protein ABHD18</fullName>
    </recommendedName>
</protein>
<sequence length="449" mass="51104">MSSTSATISRLDTIYRSVLLSKFFVKGWGDPENMKKIFKFRKIISNRATCQYLVDKKHPIYIDRVVEENESYKLYEGHFFSPLVNYLYDLVPPESHIARFQMMLPTKWSFDYQLKPLCLHLAGTGDHNFWRRRNFMAKPLLRDYGIGSIILENPFYGVRKPINQNRSNLNNVSDIFIMGGCLILESIALFHWVERMGFGPLCVTGISMGGHNASLAATSWYKPIGVVPCLSWTTASCVFTQGVMSGSVPWQILESQYLSYGQECKEEFDRLINSPEKITFDKELVDAGKTFAKSFINFNNFLSDLNMSLSSYLEKLFSSTSFTSTSNSLRKTKLINETMLLKRNTFNFMRGIMDECTHLANFSPLVDPELAIIINARHDGYVPSHGVMPLTNIWPGSTVRYLNRGHVSAILLDNDVFRQAIADSLNLTASKYYGGSLFNGELNKTKKRA</sequence>
<dbReference type="Pfam" id="PF09752">
    <property type="entry name" value="ABHD18"/>
    <property type="match status" value="1"/>
</dbReference>
<dbReference type="OMA" id="MACLACT"/>
<evidence type="ECO:0000313" key="2">
    <source>
        <dbReference type="Proteomes" id="UP001142055"/>
    </source>
</evidence>
<gene>
    <name evidence="1" type="ORF">RDWZM_005959</name>
</gene>